<name>A0ABP4FH79_9ACTN</name>
<dbReference type="EMBL" id="BAAAKV010000036">
    <property type="protein sequence ID" value="GAA1178983.1"/>
    <property type="molecule type" value="Genomic_DNA"/>
</dbReference>
<keyword evidence="2" id="KW-1185">Reference proteome</keyword>
<proteinExistence type="predicted"/>
<sequence>MSEPSSGPQAQPSVTVSGERAIAAGRNIGVAVTGDHNVINYYLIFGSTGDGASKPTEAGAAPQPLTAAKIKALVPVLVGIVNWVGQSVSLHPGHRLVRSYVKHALRQVGTDGVIAYGQELDTGETLLLFTGAEDVRTLGAFLLHELDQMMAADWDHTTRKAGYLLPQLRLVLHAGFGEFDGSCISSPLLVHALRSHSKTTAMNDASVGDAVGVVALIAHDAFDAEIYAQRCGRSRRWLPFTQRVDGAPSLDFWSRSALGMTRCEQTDDA</sequence>
<reference evidence="2" key="1">
    <citation type="journal article" date="2019" name="Int. J. Syst. Evol. Microbiol.">
        <title>The Global Catalogue of Microorganisms (GCM) 10K type strain sequencing project: providing services to taxonomists for standard genome sequencing and annotation.</title>
        <authorList>
            <consortium name="The Broad Institute Genomics Platform"/>
            <consortium name="The Broad Institute Genome Sequencing Center for Infectious Disease"/>
            <person name="Wu L."/>
            <person name="Ma J."/>
        </authorList>
    </citation>
    <scope>NUCLEOTIDE SEQUENCE [LARGE SCALE GENOMIC DNA]</scope>
    <source>
        <strain evidence="2">JCM 12696</strain>
    </source>
</reference>
<evidence type="ECO:0000313" key="2">
    <source>
        <dbReference type="Proteomes" id="UP001501371"/>
    </source>
</evidence>
<comment type="caution">
    <text evidence="1">The sequence shown here is derived from an EMBL/GenBank/DDBJ whole genome shotgun (WGS) entry which is preliminary data.</text>
</comment>
<dbReference type="RefSeq" id="WP_344278424.1">
    <property type="nucleotide sequence ID" value="NZ_BAAAKV010000036.1"/>
</dbReference>
<evidence type="ECO:0000313" key="1">
    <source>
        <dbReference type="EMBL" id="GAA1178983.1"/>
    </source>
</evidence>
<dbReference type="Proteomes" id="UP001501371">
    <property type="component" value="Unassembled WGS sequence"/>
</dbReference>
<accession>A0ABP4FH79</accession>
<gene>
    <name evidence="1" type="ORF">GCM10009654_40280</name>
</gene>
<protein>
    <submittedName>
        <fullName evidence="1">Uncharacterized protein</fullName>
    </submittedName>
</protein>
<organism evidence="1 2">
    <name type="scientific">Streptomyces hebeiensis</name>
    <dbReference type="NCBI Taxonomy" id="229486"/>
    <lineage>
        <taxon>Bacteria</taxon>
        <taxon>Bacillati</taxon>
        <taxon>Actinomycetota</taxon>
        <taxon>Actinomycetes</taxon>
        <taxon>Kitasatosporales</taxon>
        <taxon>Streptomycetaceae</taxon>
        <taxon>Streptomyces</taxon>
    </lineage>
</organism>